<keyword evidence="3" id="KW-1185">Reference proteome</keyword>
<proteinExistence type="predicted"/>
<geneLocation type="plasmid" evidence="2 3">
    <name>pHALXA01</name>
</geneLocation>
<protein>
    <submittedName>
        <fullName evidence="2">Uncharacterized protein</fullName>
    </submittedName>
</protein>
<evidence type="ECO:0000256" key="1">
    <source>
        <dbReference type="SAM" id="MobiDB-lite"/>
    </source>
</evidence>
<reference evidence="3" key="1">
    <citation type="journal article" date="2012" name="Stand. Genomic Sci.">
        <title>Complete genome sequence of Halopiger xanaduensis type strain (SH-6(T)).</title>
        <authorList>
            <person name="Anderson I."/>
            <person name="Tindall B.J."/>
            <person name="Rohde M."/>
            <person name="Lucas S."/>
            <person name="Han J."/>
            <person name="Lapidus A."/>
            <person name="Cheng J.F."/>
            <person name="Goodwin L."/>
            <person name="Pitluck S."/>
            <person name="Peters L."/>
            <person name="Pati A."/>
            <person name="Mikhailova N."/>
            <person name="Pagani I."/>
            <person name="Teshima H."/>
            <person name="Han C."/>
            <person name="Tapia R."/>
            <person name="Land M."/>
            <person name="Woyke T."/>
            <person name="Klenk H.P."/>
            <person name="Kyrpides N."/>
            <person name="Ivanova N."/>
        </authorList>
    </citation>
    <scope>NUCLEOTIDE SEQUENCE [LARGE SCALE GENOMIC DNA]</scope>
    <source>
        <strain evidence="3">DSM 18323 / JCM 14033 / SH-6</strain>
        <plasmid evidence="3">Plasmid pHALXA01</plasmid>
    </source>
</reference>
<dbReference type="Proteomes" id="UP000006794">
    <property type="component" value="Plasmid pHALXA01"/>
</dbReference>
<accession>F8DDQ1</accession>
<dbReference type="GeneID" id="10795421"/>
<dbReference type="RefSeq" id="WP_013875881.1">
    <property type="nucleotide sequence ID" value="NC_015658.1"/>
</dbReference>
<evidence type="ECO:0000313" key="2">
    <source>
        <dbReference type="EMBL" id="AEH39153.1"/>
    </source>
</evidence>
<dbReference type="OrthoDB" id="85425at2157"/>
<dbReference type="EMBL" id="CP002840">
    <property type="protein sequence ID" value="AEH39153.1"/>
    <property type="molecule type" value="Genomic_DNA"/>
</dbReference>
<gene>
    <name evidence="2" type="ordered locus">Halxa_0556</name>
</gene>
<dbReference type="AlphaFoldDB" id="F8DDQ1"/>
<dbReference type="HOGENOM" id="CLU_1567106_0_0_2"/>
<dbReference type="KEGG" id="hxa:Halxa_0556"/>
<keyword evidence="2" id="KW-0614">Plasmid</keyword>
<evidence type="ECO:0000313" key="3">
    <source>
        <dbReference type="Proteomes" id="UP000006794"/>
    </source>
</evidence>
<name>F8DDQ1_HALXS</name>
<sequence length="170" mass="18772">MSGARRTDAASPPARGDRRERAELSVITPAVARDDVDSDGRVGAVAYPYRVYDAVATVGRPLLSDRELEYVVTVDRSRRLAVRADTFPETTDRTVKDVLVIPSELSDEQTGEKADDAVFNWTLRKVAVSSAPDVRFERSVDAYKLFWIASRPDGDVIVDSVRGTESPLED</sequence>
<feature type="region of interest" description="Disordered" evidence="1">
    <location>
        <begin position="1"/>
        <end position="23"/>
    </location>
</feature>
<organism evidence="2 3">
    <name type="scientific">Halopiger xanaduensis (strain DSM 18323 / JCM 14033 / SH-6)</name>
    <dbReference type="NCBI Taxonomy" id="797210"/>
    <lineage>
        <taxon>Archaea</taxon>
        <taxon>Methanobacteriati</taxon>
        <taxon>Methanobacteriota</taxon>
        <taxon>Stenosarchaea group</taxon>
        <taxon>Halobacteria</taxon>
        <taxon>Halobacteriales</taxon>
        <taxon>Natrialbaceae</taxon>
        <taxon>Halopiger</taxon>
    </lineage>
</organism>